<dbReference type="AlphaFoldDB" id="G0UPL9"/>
<dbReference type="PANTHER" id="PTHR12904:SF31">
    <property type="entry name" value="LEUCINE-RICH REPEAT PROTEIN (LRRP)"/>
    <property type="match status" value="1"/>
</dbReference>
<gene>
    <name evidence="1" type="ORF">TCIL3000_7_1360</name>
</gene>
<dbReference type="PANTHER" id="PTHR12904">
    <property type="match status" value="1"/>
</dbReference>
<dbReference type="VEuPathDB" id="TriTrypDB:TcIL3000_7_1360"/>
<dbReference type="EMBL" id="HE575320">
    <property type="protein sequence ID" value="CCC91330.1"/>
    <property type="molecule type" value="Genomic_DNA"/>
</dbReference>
<reference evidence="1" key="1">
    <citation type="journal article" date="2012" name="Proc. Natl. Acad. Sci. U.S.A.">
        <title>Antigenic diversity is generated by distinct evolutionary mechanisms in African trypanosome species.</title>
        <authorList>
            <person name="Jackson A.P."/>
            <person name="Berry A."/>
            <person name="Aslett M."/>
            <person name="Allison H.C."/>
            <person name="Burton P."/>
            <person name="Vavrova-Anderson J."/>
            <person name="Brown R."/>
            <person name="Browne H."/>
            <person name="Corton N."/>
            <person name="Hauser H."/>
            <person name="Gamble J."/>
            <person name="Gilderthorp R."/>
            <person name="Marcello L."/>
            <person name="McQuillan J."/>
            <person name="Otto T.D."/>
            <person name="Quail M.A."/>
            <person name="Sanders M.J."/>
            <person name="van Tonder A."/>
            <person name="Ginger M.L."/>
            <person name="Field M.C."/>
            <person name="Barry J.D."/>
            <person name="Hertz-Fowler C."/>
            <person name="Berriman M."/>
        </authorList>
    </citation>
    <scope>NUCLEOTIDE SEQUENCE</scope>
    <source>
        <strain evidence="1">IL3000</strain>
    </source>
</reference>
<proteinExistence type="predicted"/>
<dbReference type="SUPFAM" id="SSF52058">
    <property type="entry name" value="L domain-like"/>
    <property type="match status" value="2"/>
</dbReference>
<dbReference type="Gene3D" id="3.80.10.10">
    <property type="entry name" value="Ribonuclease Inhibitor"/>
    <property type="match status" value="4"/>
</dbReference>
<organism evidence="1">
    <name type="scientific">Trypanosoma congolense (strain IL3000)</name>
    <dbReference type="NCBI Taxonomy" id="1068625"/>
    <lineage>
        <taxon>Eukaryota</taxon>
        <taxon>Discoba</taxon>
        <taxon>Euglenozoa</taxon>
        <taxon>Kinetoplastea</taxon>
        <taxon>Metakinetoplastina</taxon>
        <taxon>Trypanosomatida</taxon>
        <taxon>Trypanosomatidae</taxon>
        <taxon>Trypanosoma</taxon>
        <taxon>Nannomonas</taxon>
    </lineage>
</organism>
<evidence type="ECO:0000313" key="1">
    <source>
        <dbReference type="EMBL" id="CCC91330.1"/>
    </source>
</evidence>
<dbReference type="InterPro" id="IPR032675">
    <property type="entry name" value="LRR_dom_sf"/>
</dbReference>
<protein>
    <submittedName>
        <fullName evidence="1">Uncharacterized protein TCIL3000_7_1360</fullName>
    </submittedName>
</protein>
<dbReference type="InterPro" id="IPR051341">
    <property type="entry name" value="Zyg-11_UBL_adapter"/>
</dbReference>
<name>G0UPL9_TRYCI</name>
<sequence length="421" mass="45743">MQDSDVRPLCDVQTLEELTIRDSVGVVNLGNIGHLPRIHTLALSGTGVIDECLCGLSLSKSLRRIDLCGCLRIKDVEPLSQIQTLEEVDVSGCFPCVCGIGALGKLPHLRYLKATLTGIRDECLVRLSVSRCLVKLLLSNCERLTNVQCLARITSLEELDLSDCVNVTEGIGDLGRLPSLKSLDISGTGTSDVDLCGICKSLCIEKLILKRCKLITDVFCLQNLPTLQHVNIGECSNIIEGFGVFSVLPELRTLYVHHTAVTDNDLRAISMSNSLVSLNIASCSQIADVSCLSDLKTLEEININLCEGINKGLVEVSSLPNLRSLDACSTAVDDNCLEKIAGSTTLERGYLAGCVNITDVTPLVAVKSLEYVNLDECTGISGIKELSSLPLLRVISLRGTRISEEELKELKKSNRRLYIER</sequence>
<accession>G0UPL9</accession>